<dbReference type="PANTHER" id="PTHR12169">
    <property type="entry name" value="ATPASE N2B"/>
    <property type="match status" value="1"/>
</dbReference>
<dbReference type="EMBL" id="CAQQ02021631">
    <property type="status" value="NOT_ANNOTATED_CDS"/>
    <property type="molecule type" value="Genomic_DNA"/>
</dbReference>
<dbReference type="EMBL" id="CAQQ02021632">
    <property type="status" value="NOT_ANNOTATED_CDS"/>
    <property type="molecule type" value="Genomic_DNA"/>
</dbReference>
<dbReference type="AlphaFoldDB" id="T1GVJ3"/>
<dbReference type="GO" id="GO:0005739">
    <property type="term" value="C:mitochondrion"/>
    <property type="evidence" value="ECO:0007669"/>
    <property type="project" value="TreeGrafter"/>
</dbReference>
<keyword evidence="1" id="KW-0547">Nucleotide-binding</keyword>
<dbReference type="HOGENOM" id="CLU_008681_3_0_1"/>
<feature type="compositionally biased region" description="Basic and acidic residues" evidence="3">
    <location>
        <begin position="120"/>
        <end position="135"/>
    </location>
</feature>
<dbReference type="GO" id="GO:0005524">
    <property type="term" value="F:ATP binding"/>
    <property type="evidence" value="ECO:0007669"/>
    <property type="project" value="UniProtKB-KW"/>
</dbReference>
<reference evidence="5" key="1">
    <citation type="submission" date="2013-02" db="EMBL/GenBank/DDBJ databases">
        <authorList>
            <person name="Hughes D."/>
        </authorList>
    </citation>
    <scope>NUCLEOTIDE SEQUENCE</scope>
    <source>
        <strain>Durham</strain>
        <strain evidence="5">NC isolate 2 -- Noor lab</strain>
    </source>
</reference>
<protein>
    <recommendedName>
        <fullName evidence="6">ATPase N2B</fullName>
    </recommendedName>
</protein>
<dbReference type="InterPro" id="IPR005654">
    <property type="entry name" value="ATPase_AFG1-like"/>
</dbReference>
<proteinExistence type="predicted"/>
<evidence type="ECO:0000313" key="4">
    <source>
        <dbReference type="EnsemblMetazoa" id="MESCA007801-PA"/>
    </source>
</evidence>
<feature type="region of interest" description="Disordered" evidence="3">
    <location>
        <begin position="120"/>
        <end position="143"/>
    </location>
</feature>
<keyword evidence="2" id="KW-0067">ATP-binding</keyword>
<dbReference type="Pfam" id="PF03969">
    <property type="entry name" value="AFG1_ATPase"/>
    <property type="match status" value="1"/>
</dbReference>
<keyword evidence="5" id="KW-1185">Reference proteome</keyword>
<dbReference type="EnsemblMetazoa" id="MESCA007801-RA">
    <property type="protein sequence ID" value="MESCA007801-PA"/>
    <property type="gene ID" value="MESCA007801"/>
</dbReference>
<evidence type="ECO:0000256" key="2">
    <source>
        <dbReference type="ARBA" id="ARBA00022840"/>
    </source>
</evidence>
<evidence type="ECO:0000256" key="3">
    <source>
        <dbReference type="SAM" id="MobiDB-lite"/>
    </source>
</evidence>
<dbReference type="Proteomes" id="UP000015102">
    <property type="component" value="Unassembled WGS sequence"/>
</dbReference>
<accession>T1GVJ3</accession>
<dbReference type="GO" id="GO:0016887">
    <property type="term" value="F:ATP hydrolysis activity"/>
    <property type="evidence" value="ECO:0007669"/>
    <property type="project" value="InterPro"/>
</dbReference>
<name>T1GVJ3_MEGSC</name>
<evidence type="ECO:0008006" key="6">
    <source>
        <dbReference type="Google" id="ProtNLM"/>
    </source>
</evidence>
<evidence type="ECO:0000256" key="1">
    <source>
        <dbReference type="ARBA" id="ARBA00022741"/>
    </source>
</evidence>
<dbReference type="PANTHER" id="PTHR12169:SF6">
    <property type="entry name" value="AFG1-LIKE ATPASE"/>
    <property type="match status" value="1"/>
</dbReference>
<sequence>MFPAKRLLFVIHKNVLISYNANQRRFLSPLAAYNKHLDSGKLLPDEHQKNAVLELEKLYESIQNYTPKAVTSSSNGGGFFGFFSSVKDDSSSSVSSAAPKGIDRKKRVHFNSFMTNVHSRIHEEKRKMPPRKKSDENEEPFDPTAPVADIIAKESWLYASMNSKHPNDLYKNGLQRSNFVPFIGLLQEKCFVVPLENHVDYRKIGGKKSEGYFYVKGKDNTADENMNKMFKALCAQENDHIRPRTITHFGRDLTFAKTCGQVLDSTFSELCDRPLAGSDYLQIAQFFHTVLIRDVPQLNLDVKSQARRFITLIDTLYDNRVRVVISADLELDNLFSNSGGNSDISDEHRMLMDDLKIEHGSNEAKTSVFTGEEEVFAFDRTMSRLFEMQSKEYWEQWEKHR</sequence>
<evidence type="ECO:0000313" key="5">
    <source>
        <dbReference type="Proteomes" id="UP000015102"/>
    </source>
</evidence>
<organism evidence="4 5">
    <name type="scientific">Megaselia scalaris</name>
    <name type="common">Humpbacked fly</name>
    <name type="synonym">Phora scalaris</name>
    <dbReference type="NCBI Taxonomy" id="36166"/>
    <lineage>
        <taxon>Eukaryota</taxon>
        <taxon>Metazoa</taxon>
        <taxon>Ecdysozoa</taxon>
        <taxon>Arthropoda</taxon>
        <taxon>Hexapoda</taxon>
        <taxon>Insecta</taxon>
        <taxon>Pterygota</taxon>
        <taxon>Neoptera</taxon>
        <taxon>Endopterygota</taxon>
        <taxon>Diptera</taxon>
        <taxon>Brachycera</taxon>
        <taxon>Muscomorpha</taxon>
        <taxon>Platypezoidea</taxon>
        <taxon>Phoridae</taxon>
        <taxon>Megaseliini</taxon>
        <taxon>Megaselia</taxon>
    </lineage>
</organism>
<dbReference type="OMA" id="FDEMQIT"/>
<reference evidence="4" key="2">
    <citation type="submission" date="2015-06" db="UniProtKB">
        <authorList>
            <consortium name="EnsemblMetazoa"/>
        </authorList>
    </citation>
    <scope>IDENTIFICATION</scope>
</reference>
<dbReference type="STRING" id="36166.T1GVJ3"/>
<dbReference type="NCBIfam" id="NF040713">
    <property type="entry name" value="ZapE"/>
    <property type="match status" value="1"/>
</dbReference>